<accession>A0A2M6WLN9</accession>
<keyword evidence="1" id="KW-0472">Membrane</keyword>
<organism evidence="3 4">
    <name type="scientific">Candidatus Falkowbacteria bacterium CG10_big_fil_rev_8_21_14_0_10_43_11</name>
    <dbReference type="NCBI Taxonomy" id="1974568"/>
    <lineage>
        <taxon>Bacteria</taxon>
        <taxon>Candidatus Falkowiibacteriota</taxon>
    </lineage>
</organism>
<reference evidence="4" key="1">
    <citation type="submission" date="2017-09" db="EMBL/GenBank/DDBJ databases">
        <title>Depth-based differentiation of microbial function through sediment-hosted aquifers and enrichment of novel symbionts in the deep terrestrial subsurface.</title>
        <authorList>
            <person name="Probst A.J."/>
            <person name="Ladd B."/>
            <person name="Jarett J.K."/>
            <person name="Geller-Mcgrath D.E."/>
            <person name="Sieber C.M.K."/>
            <person name="Emerson J.B."/>
            <person name="Anantharaman K."/>
            <person name="Thomas B.C."/>
            <person name="Malmstrom R."/>
            <person name="Stieglmeier M."/>
            <person name="Klingl A."/>
            <person name="Woyke T."/>
            <person name="Ryan C.M."/>
            <person name="Banfield J.F."/>
        </authorList>
    </citation>
    <scope>NUCLEOTIDE SEQUENCE [LARGE SCALE GENOMIC DNA]</scope>
</reference>
<feature type="transmembrane region" description="Helical" evidence="1">
    <location>
        <begin position="26"/>
        <end position="47"/>
    </location>
</feature>
<gene>
    <name evidence="3" type="ORF">COU00_02945</name>
</gene>
<feature type="domain" description="Lcl C-terminal" evidence="2">
    <location>
        <begin position="119"/>
        <end position="230"/>
    </location>
</feature>
<dbReference type="EMBL" id="PFAS01000048">
    <property type="protein sequence ID" value="PIT93705.1"/>
    <property type="molecule type" value="Genomic_DNA"/>
</dbReference>
<evidence type="ECO:0000313" key="4">
    <source>
        <dbReference type="Proteomes" id="UP000229335"/>
    </source>
</evidence>
<keyword evidence="1" id="KW-0812">Transmembrane</keyword>
<dbReference type="AlphaFoldDB" id="A0A2M6WLN9"/>
<name>A0A2M6WLN9_9BACT</name>
<comment type="caution">
    <text evidence="3">The sequence shown here is derived from an EMBL/GenBank/DDBJ whole genome shotgun (WGS) entry which is preliminary data.</text>
</comment>
<dbReference type="Pfam" id="PF07603">
    <property type="entry name" value="Lcl_C"/>
    <property type="match status" value="1"/>
</dbReference>
<protein>
    <recommendedName>
        <fullName evidence="2">Lcl C-terminal domain-containing protein</fullName>
    </recommendedName>
</protein>
<keyword evidence="1" id="KW-1133">Transmembrane helix</keyword>
<evidence type="ECO:0000256" key="1">
    <source>
        <dbReference type="SAM" id="Phobius"/>
    </source>
</evidence>
<proteinExistence type="predicted"/>
<sequence>MEIKAIQLKLKQLWENFLGNLKNNPLFIHIFWAVILFIITSAVSLAYQSEIKDRDKIDFNRKDMAARQSSQYFDDRTEIQNEGNIADEIKNNNEIWKEIPGSPFEEFSEAGLLAGTVSKDTLNGLVWSSRSAKPLTNEFTADKASGAKGGEALAFCDNLNKIKYAGYATWQMPVQKQLMQAYVDGASRNLADINYVWSRTEFLGDASRAWMVNISAGDVASNKKSNNSSIYVICAATE</sequence>
<dbReference type="Proteomes" id="UP000229335">
    <property type="component" value="Unassembled WGS sequence"/>
</dbReference>
<dbReference type="InterPro" id="IPR011460">
    <property type="entry name" value="Lcl_C"/>
</dbReference>
<evidence type="ECO:0000313" key="3">
    <source>
        <dbReference type="EMBL" id="PIT93705.1"/>
    </source>
</evidence>
<evidence type="ECO:0000259" key="2">
    <source>
        <dbReference type="Pfam" id="PF07603"/>
    </source>
</evidence>